<comment type="caution">
    <text evidence="3">The sequence shown here is derived from an EMBL/GenBank/DDBJ whole genome shotgun (WGS) entry which is preliminary data.</text>
</comment>
<gene>
    <name evidence="3" type="ORF">GB881_07140</name>
</gene>
<proteinExistence type="predicted"/>
<keyword evidence="2" id="KW-1133">Transmembrane helix</keyword>
<feature type="transmembrane region" description="Helical" evidence="2">
    <location>
        <begin position="89"/>
        <end position="106"/>
    </location>
</feature>
<keyword evidence="4" id="KW-1185">Reference proteome</keyword>
<feature type="transmembrane region" description="Helical" evidence="2">
    <location>
        <begin position="112"/>
        <end position="131"/>
    </location>
</feature>
<keyword evidence="2" id="KW-0812">Transmembrane</keyword>
<dbReference type="EMBL" id="WHPC01000019">
    <property type="protein sequence ID" value="MPV36834.1"/>
    <property type="molecule type" value="Genomic_DNA"/>
</dbReference>
<keyword evidence="2" id="KW-0472">Membrane</keyword>
<evidence type="ECO:0000313" key="4">
    <source>
        <dbReference type="Proteomes" id="UP000437709"/>
    </source>
</evidence>
<reference evidence="3 4" key="1">
    <citation type="submission" date="2019-10" db="EMBL/GenBank/DDBJ databases">
        <title>Georgenia wutianyii sp. nov. and Georgenia yuyongxinii sp. nov. isolated from plateau pika (Ochotona curzoniae) in the Qinghai-Tibet plateau of China.</title>
        <authorList>
            <person name="Tian Z."/>
        </authorList>
    </citation>
    <scope>NUCLEOTIDE SEQUENCE [LARGE SCALE GENOMIC DNA]</scope>
    <source>
        <strain evidence="3 4">JCM 19765</strain>
    </source>
</reference>
<dbReference type="RefSeq" id="WP_152194486.1">
    <property type="nucleotide sequence ID" value="NZ_VUKD01000002.1"/>
</dbReference>
<evidence type="ECO:0000256" key="2">
    <source>
        <dbReference type="SAM" id="Phobius"/>
    </source>
</evidence>
<accession>A0A6N7ENN3</accession>
<feature type="transmembrane region" description="Helical" evidence="2">
    <location>
        <begin position="242"/>
        <end position="263"/>
    </location>
</feature>
<evidence type="ECO:0008006" key="5">
    <source>
        <dbReference type="Google" id="ProtNLM"/>
    </source>
</evidence>
<protein>
    <recommendedName>
        <fullName evidence="5">PH domain-containing protein</fullName>
    </recommendedName>
</protein>
<dbReference type="OrthoDB" id="10006271at2"/>
<organism evidence="3 4">
    <name type="scientific">Georgenia subflava</name>
    <dbReference type="NCBI Taxonomy" id="1622177"/>
    <lineage>
        <taxon>Bacteria</taxon>
        <taxon>Bacillati</taxon>
        <taxon>Actinomycetota</taxon>
        <taxon>Actinomycetes</taxon>
        <taxon>Micrococcales</taxon>
        <taxon>Bogoriellaceae</taxon>
        <taxon>Georgenia</taxon>
    </lineage>
</organism>
<feature type="compositionally biased region" description="Gly residues" evidence="1">
    <location>
        <begin position="19"/>
        <end position="28"/>
    </location>
</feature>
<dbReference type="Proteomes" id="UP000437709">
    <property type="component" value="Unassembled WGS sequence"/>
</dbReference>
<sequence>MSNEQIPGGGHGQQDHGQPGHGQPGYGQAGYVQPGYGQSEQQPYGEPGYGQPAPQLGQQGYGQPTFPPLPWGPDGTAVLRPDSQQYKKFLTATPIFLIIFAVFMVVRQGIPGLVLALVAAAVALGGTMLYIRRAKVVVTRTQVGQAAFGDLTWHSLADIGQVLLFPYRASSLDSRVHLTLLVRGRAGEKFLKIRSDMWNPQAILALAGGLGVTPTTADQPLSPKELEAAFPGSTSWGERHPVLLGLLVILAVVVVVAAAFAAMG</sequence>
<evidence type="ECO:0000256" key="1">
    <source>
        <dbReference type="SAM" id="MobiDB-lite"/>
    </source>
</evidence>
<evidence type="ECO:0000313" key="3">
    <source>
        <dbReference type="EMBL" id="MPV36834.1"/>
    </source>
</evidence>
<feature type="region of interest" description="Disordered" evidence="1">
    <location>
        <begin position="1"/>
        <end position="74"/>
    </location>
</feature>
<name>A0A6N7ENN3_9MICO</name>
<dbReference type="AlphaFoldDB" id="A0A6N7ENN3"/>